<dbReference type="EMBL" id="CP040749">
    <property type="protein sequence ID" value="QCX38306.1"/>
    <property type="molecule type" value="Genomic_DNA"/>
</dbReference>
<organism evidence="1 2">
    <name type="scientific">Aureibaculum algae</name>
    <dbReference type="NCBI Taxonomy" id="2584122"/>
    <lineage>
        <taxon>Bacteria</taxon>
        <taxon>Pseudomonadati</taxon>
        <taxon>Bacteroidota</taxon>
        <taxon>Flavobacteriia</taxon>
        <taxon>Flavobacteriales</taxon>
        <taxon>Flavobacteriaceae</taxon>
        <taxon>Aureibaculum</taxon>
    </lineage>
</organism>
<dbReference type="Proteomes" id="UP000306229">
    <property type="component" value="Chromosome"/>
</dbReference>
<accession>A0A5B7TTB0</accession>
<name>A0A5B7TTB0_9FLAO</name>
<reference evidence="1 2" key="1">
    <citation type="submission" date="2019-05" db="EMBL/GenBank/DDBJ databases">
        <title>Algicella ahnfeltiae gen. nov., sp. nov., a novel marine bacterium of the family Flavobacteriaceae isolated from a red alga.</title>
        <authorList>
            <person name="Nedashkovskaya O.I."/>
            <person name="Kukhlevskiy A.D."/>
            <person name="Kim S.-G."/>
            <person name="Zhukova N.V."/>
            <person name="Mikhailov V.V."/>
        </authorList>
    </citation>
    <scope>NUCLEOTIDE SEQUENCE [LARGE SCALE GENOMIC DNA]</scope>
    <source>
        <strain evidence="1 2">10Alg115</strain>
    </source>
</reference>
<evidence type="ECO:0000313" key="2">
    <source>
        <dbReference type="Proteomes" id="UP000306229"/>
    </source>
</evidence>
<sequence length="415" mass="48004">MRKTKSVLLYLIAFFLIGFISSCNNDALDVQEEAQIVPTLKGTVLKSATDRMGKFNYFRAKVDAGEDISRELYDYAMDMEIPNVINTPDYEFMRNQILGTILNPDDYNCNNSTIPLNDYVNNSISQWTDLDYIYYVFYSYHPQADAIYFKEPGYKKYKYGVNGEFTNQLNRTFKDLKRFWNINSSDIYMVPLSGSTYLNFDRLVEIEALYYPSQSDEENEFYAQFVQDLFGTETYWNYNHPLFSFNAFALSTTNSFIQDRIVMGDGILMGYAAIGLDDVAPQAILAHEFGHHIQFENGYFIDVAEEDQPEATRRTELMADAFAAYYLTHKRGATMNWKRVEQFLEVFYNIGDCGFDNPGHHGTYEQRLAAAKWGRDLASNSWPKGKILTSEVFYQLFEATLDDIVNCDNCLTEME</sequence>
<dbReference type="KEGG" id="fbe:FF125_07620"/>
<keyword evidence="2" id="KW-1185">Reference proteome</keyword>
<evidence type="ECO:0000313" key="1">
    <source>
        <dbReference type="EMBL" id="QCX38306.1"/>
    </source>
</evidence>
<protein>
    <submittedName>
        <fullName evidence="1">Uncharacterized protein</fullName>
    </submittedName>
</protein>
<dbReference type="OrthoDB" id="9152336at2"/>
<gene>
    <name evidence="1" type="ORF">FF125_07620</name>
</gene>
<dbReference type="RefSeq" id="WP_138949203.1">
    <property type="nucleotide sequence ID" value="NZ_CP040749.1"/>
</dbReference>
<proteinExistence type="predicted"/>
<dbReference type="PROSITE" id="PS51257">
    <property type="entry name" value="PROKAR_LIPOPROTEIN"/>
    <property type="match status" value="1"/>
</dbReference>
<dbReference type="AlphaFoldDB" id="A0A5B7TTB0"/>